<evidence type="ECO:0000313" key="12">
    <source>
        <dbReference type="Proteomes" id="UP000266066"/>
    </source>
</evidence>
<dbReference type="Proteomes" id="UP000260758">
    <property type="component" value="Unassembled WGS sequence"/>
</dbReference>
<evidence type="ECO:0000313" key="17">
    <source>
        <dbReference type="Proteomes" id="UP000286104"/>
    </source>
</evidence>
<comment type="caution">
    <text evidence="4">The sequence shown here is derived from an EMBL/GenBank/DDBJ whole genome shotgun (WGS) entry which is preliminary data.</text>
</comment>
<keyword evidence="1" id="KW-0812">Transmembrane</keyword>
<dbReference type="Proteomes" id="UP000266066">
    <property type="component" value="Unassembled WGS sequence"/>
</dbReference>
<evidence type="ECO:0000313" key="13">
    <source>
        <dbReference type="Proteomes" id="UP000283297"/>
    </source>
</evidence>
<evidence type="ECO:0000313" key="8">
    <source>
        <dbReference type="EMBL" id="RHE31472.1"/>
    </source>
</evidence>
<dbReference type="EMBL" id="QRXG01000017">
    <property type="protein sequence ID" value="RGT80348.1"/>
    <property type="molecule type" value="Genomic_DNA"/>
</dbReference>
<dbReference type="AlphaFoldDB" id="A0A395UTY0"/>
<evidence type="ECO:0000313" key="4">
    <source>
        <dbReference type="EMBL" id="RGR50275.1"/>
    </source>
</evidence>
<accession>A0A395UTY0</accession>
<dbReference type="EMBL" id="QRXR01000054">
    <property type="protein sequence ID" value="RGU18573.1"/>
    <property type="molecule type" value="Genomic_DNA"/>
</dbReference>
<feature type="transmembrane region" description="Helical" evidence="1">
    <location>
        <begin position="73"/>
        <end position="95"/>
    </location>
</feature>
<keyword evidence="1" id="KW-0472">Membrane</keyword>
<feature type="transmembrane region" description="Helical" evidence="1">
    <location>
        <begin position="6"/>
        <end position="24"/>
    </location>
</feature>
<evidence type="ECO:0000313" key="14">
    <source>
        <dbReference type="Proteomes" id="UP000283765"/>
    </source>
</evidence>
<protein>
    <submittedName>
        <fullName evidence="4">Uncharacterized protein</fullName>
    </submittedName>
</protein>
<dbReference type="EMBL" id="QRUJ01000061">
    <property type="protein sequence ID" value="RGR50275.1"/>
    <property type="molecule type" value="Genomic_DNA"/>
</dbReference>
<evidence type="ECO:0000313" key="2">
    <source>
        <dbReference type="EMBL" id="RGK40975.1"/>
    </source>
</evidence>
<dbReference type="Proteomes" id="UP000284296">
    <property type="component" value="Unassembled WGS sequence"/>
</dbReference>
<evidence type="ECO:0000256" key="1">
    <source>
        <dbReference type="SAM" id="Phobius"/>
    </source>
</evidence>
<evidence type="ECO:0000313" key="3">
    <source>
        <dbReference type="EMBL" id="RGM65424.1"/>
    </source>
</evidence>
<evidence type="ECO:0000313" key="15">
    <source>
        <dbReference type="Proteomes" id="UP000284296"/>
    </source>
</evidence>
<dbReference type="Proteomes" id="UP000261052">
    <property type="component" value="Unassembled WGS sequence"/>
</dbReference>
<dbReference type="Proteomes" id="UP000285290">
    <property type="component" value="Unassembled WGS sequence"/>
</dbReference>
<dbReference type="Proteomes" id="UP000283297">
    <property type="component" value="Unassembled WGS sequence"/>
</dbReference>
<reference evidence="10 11" key="1">
    <citation type="submission" date="2018-08" db="EMBL/GenBank/DDBJ databases">
        <title>A genome reference for cultivated species of the human gut microbiota.</title>
        <authorList>
            <person name="Zou Y."/>
            <person name="Xue W."/>
            <person name="Luo G."/>
        </authorList>
    </citation>
    <scope>NUCLEOTIDE SEQUENCE [LARGE SCALE GENOMIC DNA]</scope>
    <source>
        <strain evidence="6 14">AF17-27</strain>
        <strain evidence="5 15">AF18-16LB</strain>
        <strain evidence="4 12">AF25-15</strain>
        <strain evidence="9 13">AF38-24</strain>
        <strain evidence="8 16">AM29-10</strain>
        <strain evidence="7 17">AM36-3AA</strain>
        <strain evidence="3 10">OM07-13</strain>
        <strain evidence="2 11">TF11-15AC</strain>
    </source>
</reference>
<sequence>MALFLLITYIVILIFQIILFVISIRKKTKKLWRILFSAELVPLLISIGLMIYYNDLPGYGFMPGLTYLGEILFSLGAVVLYCISFLISICSYIAISNKQT</sequence>
<evidence type="ECO:0000313" key="10">
    <source>
        <dbReference type="Proteomes" id="UP000260758"/>
    </source>
</evidence>
<evidence type="ECO:0000313" key="5">
    <source>
        <dbReference type="EMBL" id="RGT80348.1"/>
    </source>
</evidence>
<evidence type="ECO:0000313" key="16">
    <source>
        <dbReference type="Proteomes" id="UP000285290"/>
    </source>
</evidence>
<evidence type="ECO:0000313" key="6">
    <source>
        <dbReference type="EMBL" id="RGU18573.1"/>
    </source>
</evidence>
<gene>
    <name evidence="9" type="ORF">DW028_14780</name>
    <name evidence="8" type="ORF">DW753_09815</name>
    <name evidence="7" type="ORF">DW848_13515</name>
    <name evidence="6" type="ORF">DWW89_16685</name>
    <name evidence="5" type="ORF">DWX06_10145</name>
    <name evidence="4" type="ORF">DWY38_16845</name>
    <name evidence="3" type="ORF">DXB99_18855</name>
    <name evidence="2" type="ORF">DXD13_13010</name>
</gene>
<evidence type="ECO:0000313" key="11">
    <source>
        <dbReference type="Proteomes" id="UP000261052"/>
    </source>
</evidence>
<evidence type="ECO:0000313" key="9">
    <source>
        <dbReference type="EMBL" id="RHL25331.1"/>
    </source>
</evidence>
<evidence type="ECO:0000313" key="7">
    <source>
        <dbReference type="EMBL" id="RHC36611.1"/>
    </source>
</evidence>
<dbReference type="Proteomes" id="UP000286104">
    <property type="component" value="Unassembled WGS sequence"/>
</dbReference>
<dbReference type="EMBL" id="QSQP01000019">
    <property type="protein sequence ID" value="RGK40975.1"/>
    <property type="molecule type" value="Genomic_DNA"/>
</dbReference>
<dbReference type="Proteomes" id="UP000283765">
    <property type="component" value="Unassembled WGS sequence"/>
</dbReference>
<proteinExistence type="predicted"/>
<name>A0A395UTY0_9FIRM</name>
<dbReference type="EMBL" id="QSHU01000023">
    <property type="protein sequence ID" value="RHC36611.1"/>
    <property type="molecule type" value="Genomic_DNA"/>
</dbReference>
<keyword evidence="1" id="KW-1133">Transmembrane helix</keyword>
<organism evidence="4 12">
    <name type="scientific">Agathobacter rectalis</name>
    <dbReference type="NCBI Taxonomy" id="39491"/>
    <lineage>
        <taxon>Bacteria</taxon>
        <taxon>Bacillati</taxon>
        <taxon>Bacillota</taxon>
        <taxon>Clostridia</taxon>
        <taxon>Lachnospirales</taxon>
        <taxon>Lachnospiraceae</taxon>
        <taxon>Agathobacter</taxon>
    </lineage>
</organism>
<dbReference type="EMBL" id="QSKC01000012">
    <property type="protein sequence ID" value="RHE31472.1"/>
    <property type="molecule type" value="Genomic_DNA"/>
</dbReference>
<dbReference type="EMBL" id="QSTP01000041">
    <property type="protein sequence ID" value="RGM65424.1"/>
    <property type="molecule type" value="Genomic_DNA"/>
</dbReference>
<dbReference type="EMBL" id="QRON01000021">
    <property type="protein sequence ID" value="RHL25331.1"/>
    <property type="molecule type" value="Genomic_DNA"/>
</dbReference>
<feature type="transmembrane region" description="Helical" evidence="1">
    <location>
        <begin position="31"/>
        <end position="53"/>
    </location>
</feature>